<feature type="domain" description="Putative restriction endonuclease" evidence="1">
    <location>
        <begin position="14"/>
        <end position="176"/>
    </location>
</feature>
<sequence length="194" mass="23043">MVMQADEKKNYTSEEYLELEINSEQRHEYINGEIIPMTGGTPNHNQIAGNFYAALNFALKRQPYRVFVTDQRLWIPKKRIYTYPDVMVVQGELQLQEGRRDTITNPLIVAEVLSVSTRSYDKDEKFLAYRTLPTFQEYLLIDQYEVYIEHFFKTDSKRWSFIEYNDINETLSLNSISFKICLTDIYDKVEFDNL</sequence>
<evidence type="ECO:0000313" key="2">
    <source>
        <dbReference type="EMBL" id="KYC38737.1"/>
    </source>
</evidence>
<evidence type="ECO:0000313" key="3">
    <source>
        <dbReference type="Proteomes" id="UP000076925"/>
    </source>
</evidence>
<dbReference type="InterPro" id="IPR008538">
    <property type="entry name" value="Uma2"/>
</dbReference>
<dbReference type="Gene3D" id="3.90.1570.10">
    <property type="entry name" value="tt1808, chain A"/>
    <property type="match status" value="1"/>
</dbReference>
<dbReference type="STRING" id="128403.WA1_36845"/>
<name>A0A139X202_9CYAN</name>
<dbReference type="PANTHER" id="PTHR36558">
    <property type="entry name" value="GLR1098 PROTEIN"/>
    <property type="match status" value="1"/>
</dbReference>
<evidence type="ECO:0000259" key="1">
    <source>
        <dbReference type="Pfam" id="PF05685"/>
    </source>
</evidence>
<dbReference type="CDD" id="cd06260">
    <property type="entry name" value="DUF820-like"/>
    <property type="match status" value="1"/>
</dbReference>
<reference evidence="2 3" key="1">
    <citation type="journal article" date="2013" name="Genome Biol. Evol.">
        <title>Genomes of Stigonematalean cyanobacteria (subsection V) and the evolution of oxygenic photosynthesis from prokaryotes to plastids.</title>
        <authorList>
            <person name="Dagan T."/>
            <person name="Roettger M."/>
            <person name="Stucken K."/>
            <person name="Landan G."/>
            <person name="Koch R."/>
            <person name="Major P."/>
            <person name="Gould S.B."/>
            <person name="Goremykin V.V."/>
            <person name="Rippka R."/>
            <person name="Tandeau de Marsac N."/>
            <person name="Gugger M."/>
            <person name="Lockhart P.J."/>
            <person name="Allen J.F."/>
            <person name="Brune I."/>
            <person name="Maus I."/>
            <person name="Puhler A."/>
            <person name="Martin W.F."/>
        </authorList>
    </citation>
    <scope>NUCLEOTIDE SEQUENCE [LARGE SCALE GENOMIC DNA]</scope>
    <source>
        <strain evidence="2 3">PCC 7110</strain>
    </source>
</reference>
<dbReference type="Pfam" id="PF05685">
    <property type="entry name" value="Uma2"/>
    <property type="match status" value="1"/>
</dbReference>
<dbReference type="PANTHER" id="PTHR36558:SF1">
    <property type="entry name" value="RESTRICTION ENDONUCLEASE DOMAIN-CONTAINING PROTEIN-RELATED"/>
    <property type="match status" value="1"/>
</dbReference>
<comment type="caution">
    <text evidence="2">The sequence shown here is derived from an EMBL/GenBank/DDBJ whole genome shotgun (WGS) entry which is preliminary data.</text>
</comment>
<dbReference type="InterPro" id="IPR011335">
    <property type="entry name" value="Restrct_endonuc-II-like"/>
</dbReference>
<dbReference type="RefSeq" id="WP_026135030.1">
    <property type="nucleotide sequence ID" value="NZ_KQ976354.1"/>
</dbReference>
<gene>
    <name evidence="2" type="ORF">WA1_36845</name>
</gene>
<organism evidence="2 3">
    <name type="scientific">Scytonema hofmannii PCC 7110</name>
    <dbReference type="NCBI Taxonomy" id="128403"/>
    <lineage>
        <taxon>Bacteria</taxon>
        <taxon>Bacillati</taxon>
        <taxon>Cyanobacteriota</taxon>
        <taxon>Cyanophyceae</taxon>
        <taxon>Nostocales</taxon>
        <taxon>Scytonemataceae</taxon>
        <taxon>Scytonema</taxon>
    </lineage>
</organism>
<protein>
    <recommendedName>
        <fullName evidence="1">Putative restriction endonuclease domain-containing protein</fullName>
    </recommendedName>
</protein>
<dbReference type="EMBL" id="ANNX02000040">
    <property type="protein sequence ID" value="KYC38737.1"/>
    <property type="molecule type" value="Genomic_DNA"/>
</dbReference>
<dbReference type="SUPFAM" id="SSF52980">
    <property type="entry name" value="Restriction endonuclease-like"/>
    <property type="match status" value="1"/>
</dbReference>
<accession>A0A139X202</accession>
<dbReference type="OrthoDB" id="424506at2"/>
<proteinExistence type="predicted"/>
<dbReference type="Proteomes" id="UP000076925">
    <property type="component" value="Unassembled WGS sequence"/>
</dbReference>
<dbReference type="InterPro" id="IPR012296">
    <property type="entry name" value="Nuclease_put_TT1808"/>
</dbReference>
<keyword evidence="3" id="KW-1185">Reference proteome</keyword>
<dbReference type="AlphaFoldDB" id="A0A139X202"/>